<sequence>MVDHRLVAEADGGASEGLFLTTEYQLPAWIGASTFDIHALDPLGSIANSVCAVSAPLVFRLRWGARLILLTFLPS</sequence>
<name>A0A1W2E7H7_9RHOB</name>
<protein>
    <submittedName>
        <fullName evidence="1">Uncharacterized protein</fullName>
    </submittedName>
</protein>
<dbReference type="AlphaFoldDB" id="A0A1W2E7H7"/>
<evidence type="ECO:0000313" key="1">
    <source>
        <dbReference type="EMBL" id="SMD05671.1"/>
    </source>
</evidence>
<gene>
    <name evidence="1" type="ORF">SAMN06295998_1241</name>
</gene>
<organism evidence="1 2">
    <name type="scientific">Primorskyibacter flagellatus</name>
    <dbReference type="NCBI Taxonomy" id="1387277"/>
    <lineage>
        <taxon>Bacteria</taxon>
        <taxon>Pseudomonadati</taxon>
        <taxon>Pseudomonadota</taxon>
        <taxon>Alphaproteobacteria</taxon>
        <taxon>Rhodobacterales</taxon>
        <taxon>Roseobacteraceae</taxon>
        <taxon>Primorskyibacter</taxon>
    </lineage>
</organism>
<keyword evidence="2" id="KW-1185">Reference proteome</keyword>
<proteinExistence type="predicted"/>
<dbReference type="Proteomes" id="UP000192330">
    <property type="component" value="Unassembled WGS sequence"/>
</dbReference>
<reference evidence="1 2" key="1">
    <citation type="submission" date="2017-04" db="EMBL/GenBank/DDBJ databases">
        <authorList>
            <person name="Afonso C.L."/>
            <person name="Miller P.J."/>
            <person name="Scott M.A."/>
            <person name="Spackman E."/>
            <person name="Goraichik I."/>
            <person name="Dimitrov K.M."/>
            <person name="Suarez D.L."/>
            <person name="Swayne D.E."/>
        </authorList>
    </citation>
    <scope>NUCLEOTIDE SEQUENCE [LARGE SCALE GENOMIC DNA]</scope>
    <source>
        <strain evidence="1 2">CGMCC 1.12644</strain>
    </source>
</reference>
<dbReference type="EMBL" id="FWYD01000024">
    <property type="protein sequence ID" value="SMD05671.1"/>
    <property type="molecule type" value="Genomic_DNA"/>
</dbReference>
<evidence type="ECO:0000313" key="2">
    <source>
        <dbReference type="Proteomes" id="UP000192330"/>
    </source>
</evidence>
<accession>A0A1W2E7H7</accession>